<dbReference type="AlphaFoldDB" id="A0A554VMX4"/>
<evidence type="ECO:0008006" key="3">
    <source>
        <dbReference type="Google" id="ProtNLM"/>
    </source>
</evidence>
<reference evidence="1 2" key="1">
    <citation type="submission" date="2019-07" db="EMBL/GenBank/DDBJ databases">
        <title>The draft genome sequence of Aquimarina algiphila M91.</title>
        <authorList>
            <person name="Meng X."/>
        </authorList>
    </citation>
    <scope>NUCLEOTIDE SEQUENCE [LARGE SCALE GENOMIC DNA]</scope>
    <source>
        <strain evidence="1 2">M91</strain>
    </source>
</reference>
<dbReference type="EMBL" id="VLNR01000012">
    <property type="protein sequence ID" value="TSE09667.1"/>
    <property type="molecule type" value="Genomic_DNA"/>
</dbReference>
<evidence type="ECO:0000313" key="1">
    <source>
        <dbReference type="EMBL" id="TSE09667.1"/>
    </source>
</evidence>
<accession>A0A554VMX4</accession>
<proteinExistence type="predicted"/>
<dbReference type="SUPFAM" id="SSF63829">
    <property type="entry name" value="Calcium-dependent phosphotriesterase"/>
    <property type="match status" value="1"/>
</dbReference>
<dbReference type="InterPro" id="IPR011042">
    <property type="entry name" value="6-blade_b-propeller_TolB-like"/>
</dbReference>
<organism evidence="1 2">
    <name type="scientific">Aquimarina algiphila</name>
    <dbReference type="NCBI Taxonomy" id="2047982"/>
    <lineage>
        <taxon>Bacteria</taxon>
        <taxon>Pseudomonadati</taxon>
        <taxon>Bacteroidota</taxon>
        <taxon>Flavobacteriia</taxon>
        <taxon>Flavobacteriales</taxon>
        <taxon>Flavobacteriaceae</taxon>
        <taxon>Aquimarina</taxon>
    </lineage>
</organism>
<dbReference type="RefSeq" id="WP_143916110.1">
    <property type="nucleotide sequence ID" value="NZ_CANMIK010000012.1"/>
</dbReference>
<keyword evidence="2" id="KW-1185">Reference proteome</keyword>
<dbReference type="Gene3D" id="2.120.10.30">
    <property type="entry name" value="TolB, C-terminal domain"/>
    <property type="match status" value="1"/>
</dbReference>
<evidence type="ECO:0000313" key="2">
    <source>
        <dbReference type="Proteomes" id="UP000318833"/>
    </source>
</evidence>
<comment type="caution">
    <text evidence="1">The sequence shown here is derived from an EMBL/GenBank/DDBJ whole genome shotgun (WGS) entry which is preliminary data.</text>
</comment>
<sequence>MILLLLFGCNVNKRDYILKEKDLIPEGTAFNTETNMIYIGSIYKQKVIGITSKGKIRDMIGQESFGRLSPIGMEMNVSNKILWINMAAAPIVNQSNVKNWETAIMAFDIVNQKIKKTYTIEKRETRSFFNDITVATSGDVYATETMNGKIYKIDKNTDTLDIFIDLEKYTFPNGIVYYNPLNCLFVATNEGILKIELQNKMITLLNTTNIDTKGIDGLAIYDNYFIGHQSSKVSKFYFNEDISEITKVEVLDSGEEFDSSTTGEIGNGYYHFIVNSQIKSGINQKEKTIKPIDSLEKIIIRSIKL</sequence>
<protein>
    <recommendedName>
        <fullName evidence="3">Gluconolaconase</fullName>
    </recommendedName>
</protein>
<dbReference type="OrthoDB" id="8584394at2"/>
<name>A0A554VMX4_9FLAO</name>
<gene>
    <name evidence="1" type="ORF">FOF46_08125</name>
</gene>
<dbReference type="Proteomes" id="UP000318833">
    <property type="component" value="Unassembled WGS sequence"/>
</dbReference>